<feature type="transmembrane region" description="Helical" evidence="5">
    <location>
        <begin position="35"/>
        <end position="53"/>
    </location>
</feature>
<feature type="transmembrane region" description="Helical" evidence="5">
    <location>
        <begin position="211"/>
        <end position="229"/>
    </location>
</feature>
<dbReference type="AlphaFoldDB" id="A0A6J6F4J4"/>
<dbReference type="HAMAP" id="MF_00902">
    <property type="entry name" value="TatC"/>
    <property type="match status" value="1"/>
</dbReference>
<evidence type="ECO:0000256" key="4">
    <source>
        <dbReference type="ARBA" id="ARBA00023136"/>
    </source>
</evidence>
<protein>
    <submittedName>
        <fullName evidence="6">Unannotated protein</fullName>
    </submittedName>
</protein>
<dbReference type="PANTHER" id="PTHR30371:SF0">
    <property type="entry name" value="SEC-INDEPENDENT PROTEIN TRANSLOCASE PROTEIN TATC, CHLOROPLASTIC-RELATED"/>
    <property type="match status" value="1"/>
</dbReference>
<comment type="subcellular location">
    <subcellularLocation>
        <location evidence="1">Membrane</location>
        <topology evidence="1">Multi-pass membrane protein</topology>
    </subcellularLocation>
</comment>
<accession>A0A6J6F4J4</accession>
<evidence type="ECO:0000256" key="1">
    <source>
        <dbReference type="ARBA" id="ARBA00004141"/>
    </source>
</evidence>
<keyword evidence="3 5" id="KW-1133">Transmembrane helix</keyword>
<reference evidence="6" key="1">
    <citation type="submission" date="2020-05" db="EMBL/GenBank/DDBJ databases">
        <authorList>
            <person name="Chiriac C."/>
            <person name="Salcher M."/>
            <person name="Ghai R."/>
            <person name="Kavagutti S V."/>
        </authorList>
    </citation>
    <scope>NUCLEOTIDE SEQUENCE</scope>
</reference>
<dbReference type="GO" id="GO:0009977">
    <property type="term" value="F:proton motive force dependent protein transmembrane transporter activity"/>
    <property type="evidence" value="ECO:0007669"/>
    <property type="project" value="TreeGrafter"/>
</dbReference>
<evidence type="ECO:0000313" key="6">
    <source>
        <dbReference type="EMBL" id="CAB4579738.1"/>
    </source>
</evidence>
<evidence type="ECO:0000256" key="3">
    <source>
        <dbReference type="ARBA" id="ARBA00022989"/>
    </source>
</evidence>
<gene>
    <name evidence="6" type="ORF">UFOPK1493_02979</name>
</gene>
<feature type="transmembrane region" description="Helical" evidence="5">
    <location>
        <begin position="235"/>
        <end position="255"/>
    </location>
</feature>
<dbReference type="NCBIfam" id="TIGR00945">
    <property type="entry name" value="tatC"/>
    <property type="match status" value="1"/>
</dbReference>
<dbReference type="EMBL" id="CAEZSR010000144">
    <property type="protein sequence ID" value="CAB4579738.1"/>
    <property type="molecule type" value="Genomic_DNA"/>
</dbReference>
<sequence>MKLSLGRDKPPKPKVETPDDRMTLVEHLAELRTRIIRALLAVVVGIVVVLTFYNPILDFLRAPYERLCDRNPDLTCDLVFTSPLEGFGTRLQVSTYGGILLALPVLLWQIWRFVVPALHQKEKRYAIPFIGSCIALFALGAFLAYWTLEKALEFLITWAGDDVEAFFRVGEYIRLVGMMIAAFGIAFQFPVLLVGLQLIGVLTPQTLLKGWRYAIMVCFVIAAVITPSGDPFSMLALALPMSLFYFLSVLIGWLFQRAKRKREAAAA</sequence>
<evidence type="ECO:0000256" key="2">
    <source>
        <dbReference type="ARBA" id="ARBA00022692"/>
    </source>
</evidence>
<dbReference type="Pfam" id="PF00902">
    <property type="entry name" value="TatC"/>
    <property type="match status" value="1"/>
</dbReference>
<feature type="transmembrane region" description="Helical" evidence="5">
    <location>
        <begin position="126"/>
        <end position="148"/>
    </location>
</feature>
<dbReference type="GO" id="GO:0065002">
    <property type="term" value="P:intracellular protein transmembrane transport"/>
    <property type="evidence" value="ECO:0007669"/>
    <property type="project" value="TreeGrafter"/>
</dbReference>
<dbReference type="GO" id="GO:0043953">
    <property type="term" value="P:protein transport by the Tat complex"/>
    <property type="evidence" value="ECO:0007669"/>
    <property type="project" value="TreeGrafter"/>
</dbReference>
<dbReference type="PANTHER" id="PTHR30371">
    <property type="entry name" value="SEC-INDEPENDENT PROTEIN TRANSLOCASE PROTEIN TATC"/>
    <property type="match status" value="1"/>
</dbReference>
<dbReference type="InterPro" id="IPR002033">
    <property type="entry name" value="TatC"/>
</dbReference>
<organism evidence="6">
    <name type="scientific">freshwater metagenome</name>
    <dbReference type="NCBI Taxonomy" id="449393"/>
    <lineage>
        <taxon>unclassified sequences</taxon>
        <taxon>metagenomes</taxon>
        <taxon>ecological metagenomes</taxon>
    </lineage>
</organism>
<proteinExistence type="inferred from homology"/>
<dbReference type="GO" id="GO:0033281">
    <property type="term" value="C:TAT protein transport complex"/>
    <property type="evidence" value="ECO:0007669"/>
    <property type="project" value="TreeGrafter"/>
</dbReference>
<feature type="transmembrane region" description="Helical" evidence="5">
    <location>
        <begin position="93"/>
        <end position="114"/>
    </location>
</feature>
<keyword evidence="2 5" id="KW-0812">Transmembrane</keyword>
<evidence type="ECO:0000256" key="5">
    <source>
        <dbReference type="SAM" id="Phobius"/>
    </source>
</evidence>
<name>A0A6J6F4J4_9ZZZZ</name>
<keyword evidence="4 5" id="KW-0472">Membrane</keyword>
<dbReference type="PRINTS" id="PR01840">
    <property type="entry name" value="TATCFAMILY"/>
</dbReference>
<feature type="transmembrane region" description="Helical" evidence="5">
    <location>
        <begin position="172"/>
        <end position="199"/>
    </location>
</feature>